<reference evidence="3" key="1">
    <citation type="journal article" date="2019" name="Int. J. Syst. Evol. Microbiol.">
        <title>The Global Catalogue of Microorganisms (GCM) 10K type strain sequencing project: providing services to taxonomists for standard genome sequencing and annotation.</title>
        <authorList>
            <consortium name="The Broad Institute Genomics Platform"/>
            <consortium name="The Broad Institute Genome Sequencing Center for Infectious Disease"/>
            <person name="Wu L."/>
            <person name="Ma J."/>
        </authorList>
    </citation>
    <scope>NUCLEOTIDE SEQUENCE [LARGE SCALE GENOMIC DNA]</scope>
    <source>
        <strain evidence="3">JCM 15933</strain>
    </source>
</reference>
<dbReference type="SUPFAM" id="SSF54427">
    <property type="entry name" value="NTF2-like"/>
    <property type="match status" value="1"/>
</dbReference>
<evidence type="ECO:0000259" key="1">
    <source>
        <dbReference type="Pfam" id="PF12680"/>
    </source>
</evidence>
<dbReference type="InterPro" id="IPR037401">
    <property type="entry name" value="SnoaL-like"/>
</dbReference>
<protein>
    <submittedName>
        <fullName evidence="2">Nuclear transport factor 2 family protein</fullName>
    </submittedName>
</protein>
<keyword evidence="3" id="KW-1185">Reference proteome</keyword>
<accession>A0ABP4NS05</accession>
<evidence type="ECO:0000313" key="2">
    <source>
        <dbReference type="EMBL" id="GAA1565805.1"/>
    </source>
</evidence>
<gene>
    <name evidence="2" type="ORF">GCM10009827_104360</name>
</gene>
<dbReference type="EMBL" id="BAAAQD010000036">
    <property type="protein sequence ID" value="GAA1565805.1"/>
    <property type="molecule type" value="Genomic_DNA"/>
</dbReference>
<dbReference type="RefSeq" id="WP_344513071.1">
    <property type="nucleotide sequence ID" value="NZ_BAAAQD010000036.1"/>
</dbReference>
<evidence type="ECO:0000313" key="3">
    <source>
        <dbReference type="Proteomes" id="UP001501470"/>
    </source>
</evidence>
<organism evidence="2 3">
    <name type="scientific">Dactylosporangium maewongense</name>
    <dbReference type="NCBI Taxonomy" id="634393"/>
    <lineage>
        <taxon>Bacteria</taxon>
        <taxon>Bacillati</taxon>
        <taxon>Actinomycetota</taxon>
        <taxon>Actinomycetes</taxon>
        <taxon>Micromonosporales</taxon>
        <taxon>Micromonosporaceae</taxon>
        <taxon>Dactylosporangium</taxon>
    </lineage>
</organism>
<dbReference type="Gene3D" id="3.10.450.50">
    <property type="match status" value="1"/>
</dbReference>
<dbReference type="Pfam" id="PF12680">
    <property type="entry name" value="SnoaL_2"/>
    <property type="match status" value="1"/>
</dbReference>
<feature type="domain" description="SnoaL-like" evidence="1">
    <location>
        <begin position="19"/>
        <end position="119"/>
    </location>
</feature>
<proteinExistence type="predicted"/>
<dbReference type="Proteomes" id="UP001501470">
    <property type="component" value="Unassembled WGS sequence"/>
</dbReference>
<sequence>MTTSDYRTSPADVSLALAERLATAIDANDLDALRDEIYTPDVVVWHNDDQHEQRVDENLKVLNWLHRKVGDKRYEDVVRHATPTGYVEQHVLRGTAPNGTELEIPACLVVTVTGGRISRIDEYLDSQAAAALRS</sequence>
<name>A0ABP4NS05_9ACTN</name>
<dbReference type="InterPro" id="IPR032710">
    <property type="entry name" value="NTF2-like_dom_sf"/>
</dbReference>
<comment type="caution">
    <text evidence="2">The sequence shown here is derived from an EMBL/GenBank/DDBJ whole genome shotgun (WGS) entry which is preliminary data.</text>
</comment>